<feature type="domain" description="AP2/ERF" evidence="8">
    <location>
        <begin position="80"/>
        <end position="137"/>
    </location>
</feature>
<evidence type="ECO:0000256" key="3">
    <source>
        <dbReference type="ARBA" id="ARBA00023125"/>
    </source>
</evidence>
<evidence type="ECO:0000256" key="2">
    <source>
        <dbReference type="ARBA" id="ARBA00023015"/>
    </source>
</evidence>
<accession>A0A843VWG0</accession>
<proteinExistence type="inferred from homology"/>
<evidence type="ECO:0000313" key="10">
    <source>
        <dbReference type="Proteomes" id="UP000652761"/>
    </source>
</evidence>
<keyword evidence="5" id="KW-0539">Nucleus</keyword>
<dbReference type="PANTHER" id="PTHR31241:SF24">
    <property type="entry name" value="ETHYLENE-RESPONSIVE TRANSCRIPTION FACTOR ABI4"/>
    <property type="match status" value="1"/>
</dbReference>
<dbReference type="SUPFAM" id="SSF54171">
    <property type="entry name" value="DNA-binding domain"/>
    <property type="match status" value="1"/>
</dbReference>
<dbReference type="GO" id="GO:0000976">
    <property type="term" value="F:transcription cis-regulatory region binding"/>
    <property type="evidence" value="ECO:0007669"/>
    <property type="project" value="TreeGrafter"/>
</dbReference>
<evidence type="ECO:0000256" key="5">
    <source>
        <dbReference type="ARBA" id="ARBA00023242"/>
    </source>
</evidence>
<evidence type="ECO:0000256" key="7">
    <source>
        <dbReference type="SAM" id="MobiDB-lite"/>
    </source>
</evidence>
<protein>
    <recommendedName>
        <fullName evidence="8">AP2/ERF domain-containing protein</fullName>
    </recommendedName>
</protein>
<dbReference type="GO" id="GO:0003700">
    <property type="term" value="F:DNA-binding transcription factor activity"/>
    <property type="evidence" value="ECO:0007669"/>
    <property type="project" value="InterPro"/>
</dbReference>
<organism evidence="9 10">
    <name type="scientific">Colocasia esculenta</name>
    <name type="common">Wild taro</name>
    <name type="synonym">Arum esculentum</name>
    <dbReference type="NCBI Taxonomy" id="4460"/>
    <lineage>
        <taxon>Eukaryota</taxon>
        <taxon>Viridiplantae</taxon>
        <taxon>Streptophyta</taxon>
        <taxon>Embryophyta</taxon>
        <taxon>Tracheophyta</taxon>
        <taxon>Spermatophyta</taxon>
        <taxon>Magnoliopsida</taxon>
        <taxon>Liliopsida</taxon>
        <taxon>Araceae</taxon>
        <taxon>Aroideae</taxon>
        <taxon>Colocasieae</taxon>
        <taxon>Colocasia</taxon>
    </lineage>
</organism>
<dbReference type="InterPro" id="IPR001471">
    <property type="entry name" value="AP2/ERF_dom"/>
</dbReference>
<dbReference type="Proteomes" id="UP000652761">
    <property type="component" value="Unassembled WGS sequence"/>
</dbReference>
<evidence type="ECO:0000313" key="9">
    <source>
        <dbReference type="EMBL" id="MQM03323.1"/>
    </source>
</evidence>
<keyword evidence="3" id="KW-0238">DNA-binding</keyword>
<dbReference type="OrthoDB" id="1938645at2759"/>
<sequence length="362" mass="37935">MDGSAGQERPIEQYHHHHHRHHYHPPPLSSFQDNSGHSNGGSSSSSGSGSGSSSAKNSVTSASSGRRGKGKGGPDNGKFRYRGVRQRSWGKWVAEIREPRRRTRKWLGTFSTAEDAARAYDRAALLLYGSRAQLNLQPSAPPSSSHPSSTTTTLRPLLPRPSGFPYPIVTSPYPLFSTALAPAAAAAPGLFCTSIACGSTTSDSDDRVDQHAGCNSAAHQSLQQDPQLLQQQEPQPPGVLIDVAADHEKPSAHGNPQLIPGTIYDDIGSLAGSVGSSLSISCPPVPGTADSSSTSLLAPLGAAEGAATEDLLLHHHDGPSSPASWPYIGADYYPTSCDLWDDAVDPFFFDLSLSEGLGGAGG</sequence>
<dbReference type="PROSITE" id="PS51032">
    <property type="entry name" value="AP2_ERF"/>
    <property type="match status" value="1"/>
</dbReference>
<dbReference type="GO" id="GO:0005634">
    <property type="term" value="C:nucleus"/>
    <property type="evidence" value="ECO:0007669"/>
    <property type="project" value="UniProtKB-SubCell"/>
</dbReference>
<dbReference type="GO" id="GO:0045893">
    <property type="term" value="P:positive regulation of DNA-templated transcription"/>
    <property type="evidence" value="ECO:0007669"/>
    <property type="project" value="TreeGrafter"/>
</dbReference>
<dbReference type="Gene3D" id="3.30.730.10">
    <property type="entry name" value="AP2/ERF domain"/>
    <property type="match status" value="1"/>
</dbReference>
<feature type="region of interest" description="Disordered" evidence="7">
    <location>
        <begin position="1"/>
        <end position="82"/>
    </location>
</feature>
<dbReference type="FunFam" id="3.30.730.10:FF:000001">
    <property type="entry name" value="Ethylene-responsive transcription factor 2"/>
    <property type="match status" value="1"/>
</dbReference>
<dbReference type="CDD" id="cd00018">
    <property type="entry name" value="AP2"/>
    <property type="match status" value="1"/>
</dbReference>
<dbReference type="PRINTS" id="PR00367">
    <property type="entry name" value="ETHRSPELEMNT"/>
</dbReference>
<keyword evidence="10" id="KW-1185">Reference proteome</keyword>
<feature type="region of interest" description="Disordered" evidence="7">
    <location>
        <begin position="202"/>
        <end position="225"/>
    </location>
</feature>
<dbReference type="InterPro" id="IPR036955">
    <property type="entry name" value="AP2/ERF_dom_sf"/>
</dbReference>
<comment type="subcellular location">
    <subcellularLocation>
        <location evidence="1">Nucleus</location>
    </subcellularLocation>
</comment>
<evidence type="ECO:0000256" key="4">
    <source>
        <dbReference type="ARBA" id="ARBA00023163"/>
    </source>
</evidence>
<dbReference type="PANTHER" id="PTHR31241">
    <property type="entry name" value="DEHYDRATION-RESPONSIVE ELEMENT-BINDING PROTEIN 2C"/>
    <property type="match status" value="1"/>
</dbReference>
<reference evidence="9" key="1">
    <citation type="submission" date="2017-07" db="EMBL/GenBank/DDBJ databases">
        <title>Taro Niue Genome Assembly and Annotation.</title>
        <authorList>
            <person name="Atibalentja N."/>
            <person name="Keating K."/>
            <person name="Fields C.J."/>
        </authorList>
    </citation>
    <scope>NUCLEOTIDE SEQUENCE</scope>
    <source>
        <strain evidence="9">Niue_2</strain>
        <tissue evidence="9">Leaf</tissue>
    </source>
</reference>
<dbReference type="EMBL" id="NMUH01003012">
    <property type="protein sequence ID" value="MQM03323.1"/>
    <property type="molecule type" value="Genomic_DNA"/>
</dbReference>
<evidence type="ECO:0000259" key="8">
    <source>
        <dbReference type="PROSITE" id="PS51032"/>
    </source>
</evidence>
<comment type="similarity">
    <text evidence="6">Belongs to the AP2/ERF transcription factor family. ERF subfamily.</text>
</comment>
<keyword evidence="2" id="KW-0805">Transcription regulation</keyword>
<evidence type="ECO:0000256" key="6">
    <source>
        <dbReference type="ARBA" id="ARBA00024343"/>
    </source>
</evidence>
<dbReference type="Pfam" id="PF00847">
    <property type="entry name" value="AP2"/>
    <property type="match status" value="1"/>
</dbReference>
<feature type="compositionally biased region" description="Low complexity" evidence="7">
    <location>
        <begin position="137"/>
        <end position="157"/>
    </location>
</feature>
<dbReference type="GO" id="GO:0006950">
    <property type="term" value="P:response to stress"/>
    <property type="evidence" value="ECO:0007669"/>
    <property type="project" value="TreeGrafter"/>
</dbReference>
<comment type="caution">
    <text evidence="9">The sequence shown here is derived from an EMBL/GenBank/DDBJ whole genome shotgun (WGS) entry which is preliminary data.</text>
</comment>
<dbReference type="SMART" id="SM00380">
    <property type="entry name" value="AP2"/>
    <property type="match status" value="1"/>
</dbReference>
<keyword evidence="4" id="KW-0804">Transcription</keyword>
<feature type="compositionally biased region" description="Basic residues" evidence="7">
    <location>
        <begin position="15"/>
        <end position="24"/>
    </location>
</feature>
<dbReference type="AlphaFoldDB" id="A0A843VWG0"/>
<dbReference type="InterPro" id="IPR016177">
    <property type="entry name" value="DNA-bd_dom_sf"/>
</dbReference>
<evidence type="ECO:0000256" key="1">
    <source>
        <dbReference type="ARBA" id="ARBA00004123"/>
    </source>
</evidence>
<feature type="compositionally biased region" description="Low complexity" evidence="7">
    <location>
        <begin position="35"/>
        <end position="65"/>
    </location>
</feature>
<name>A0A843VWG0_COLES</name>
<gene>
    <name evidence="9" type="ORF">Taro_036101</name>
</gene>
<feature type="region of interest" description="Disordered" evidence="7">
    <location>
        <begin position="137"/>
        <end position="158"/>
    </location>
</feature>